<dbReference type="RefSeq" id="WP_202828474.1">
    <property type="nucleotide sequence ID" value="NZ_JAEUXJ010000018.1"/>
</dbReference>
<reference evidence="3 4" key="1">
    <citation type="submission" date="2021-01" db="EMBL/GenBank/DDBJ databases">
        <title>Belnapia mucosa sp. nov. and Belnapia arida sp. nov., isolated from the Tabernas Desert (Almeria, Spain).</title>
        <authorList>
            <person name="Molina-Menor E."/>
            <person name="Vidal-Verdu A."/>
            <person name="Calonge A."/>
            <person name="Satari L."/>
            <person name="Pereto Magraner J."/>
            <person name="Porcar Miralles M."/>
        </authorList>
    </citation>
    <scope>NUCLEOTIDE SEQUENCE [LARGE SCALE GENOMIC DNA]</scope>
    <source>
        <strain evidence="3 4">T6</strain>
    </source>
</reference>
<evidence type="ECO:0008006" key="5">
    <source>
        <dbReference type="Google" id="ProtNLM"/>
    </source>
</evidence>
<keyword evidence="4" id="KW-1185">Reference proteome</keyword>
<name>A0ABS1VAN1_9PROT</name>
<keyword evidence="1" id="KW-0812">Transmembrane</keyword>
<evidence type="ECO:0000313" key="4">
    <source>
        <dbReference type="Proteomes" id="UP000606490"/>
    </source>
</evidence>
<dbReference type="InterPro" id="IPR036249">
    <property type="entry name" value="Thioredoxin-like_sf"/>
</dbReference>
<evidence type="ECO:0000256" key="2">
    <source>
        <dbReference type="SAM" id="SignalP"/>
    </source>
</evidence>
<keyword evidence="1" id="KW-0472">Membrane</keyword>
<protein>
    <recommendedName>
        <fullName evidence="5">Protein SCO1/2</fullName>
    </recommendedName>
</protein>
<keyword evidence="2" id="KW-0732">Signal</keyword>
<gene>
    <name evidence="3" type="ORF">JMJ55_25690</name>
</gene>
<accession>A0ABS1VAN1</accession>
<organism evidence="3 4">
    <name type="scientific">Belnapia mucosa</name>
    <dbReference type="NCBI Taxonomy" id="2804532"/>
    <lineage>
        <taxon>Bacteria</taxon>
        <taxon>Pseudomonadati</taxon>
        <taxon>Pseudomonadota</taxon>
        <taxon>Alphaproteobacteria</taxon>
        <taxon>Acetobacterales</taxon>
        <taxon>Roseomonadaceae</taxon>
        <taxon>Belnapia</taxon>
    </lineage>
</organism>
<dbReference type="EMBL" id="JAEUXJ010000018">
    <property type="protein sequence ID" value="MBL6458732.1"/>
    <property type="molecule type" value="Genomic_DNA"/>
</dbReference>
<feature type="transmembrane region" description="Helical" evidence="1">
    <location>
        <begin position="210"/>
        <end position="233"/>
    </location>
</feature>
<evidence type="ECO:0000313" key="3">
    <source>
        <dbReference type="EMBL" id="MBL6458732.1"/>
    </source>
</evidence>
<feature type="chain" id="PRO_5045638171" description="Protein SCO1/2" evidence="2">
    <location>
        <begin position="20"/>
        <end position="240"/>
    </location>
</feature>
<sequence length="240" mass="24257">MTRRGLAGLLALLPTAARAEAPEFAPPPGAALPLSLALRDSADRPVTLGEALDGLPAVFAFADYGCTTLCGTAIGLAAAMLPSTGLVPGRDYRLLVLGLDPADDPAAAEAMRRAWLGESGALAETSRFLLGSASAVTAATAALGFQAVRQGDGFDHPLALFVLRPDGHLAAALPALGAEPEEVRAALRGVPGLIARVRLVCAAATGHASLLGPMLATGGAATLGLMAGGFLLLRRLERRA</sequence>
<proteinExistence type="predicted"/>
<comment type="caution">
    <text evidence="3">The sequence shown here is derived from an EMBL/GenBank/DDBJ whole genome shotgun (WGS) entry which is preliminary data.</text>
</comment>
<dbReference type="SUPFAM" id="SSF52833">
    <property type="entry name" value="Thioredoxin-like"/>
    <property type="match status" value="1"/>
</dbReference>
<feature type="signal peptide" evidence="2">
    <location>
        <begin position="1"/>
        <end position="19"/>
    </location>
</feature>
<dbReference type="Proteomes" id="UP000606490">
    <property type="component" value="Unassembled WGS sequence"/>
</dbReference>
<keyword evidence="1" id="KW-1133">Transmembrane helix</keyword>
<dbReference type="Gene3D" id="3.40.30.10">
    <property type="entry name" value="Glutaredoxin"/>
    <property type="match status" value="1"/>
</dbReference>
<evidence type="ECO:0000256" key="1">
    <source>
        <dbReference type="SAM" id="Phobius"/>
    </source>
</evidence>